<dbReference type="AlphaFoldDB" id="A0A4Q1KEF7"/>
<protein>
    <submittedName>
        <fullName evidence="1">Uncharacterized protein</fullName>
    </submittedName>
</protein>
<dbReference type="RefSeq" id="WP_129404812.1">
    <property type="nucleotide sequence ID" value="NZ_SBKP01000012.1"/>
</dbReference>
<evidence type="ECO:0000313" key="2">
    <source>
        <dbReference type="Proteomes" id="UP000290958"/>
    </source>
</evidence>
<dbReference type="OrthoDB" id="7475539at2"/>
<proteinExistence type="predicted"/>
<reference evidence="2" key="1">
    <citation type="submission" date="2019-01" db="EMBL/GenBank/DDBJ databases">
        <title>Cytophagaceae bacterium strain CAR-16.</title>
        <authorList>
            <person name="Chen W.-M."/>
        </authorList>
    </citation>
    <scope>NUCLEOTIDE SEQUENCE [LARGE SCALE GENOMIC DNA]</scope>
    <source>
        <strain evidence="2">CHR27</strain>
    </source>
</reference>
<accession>A0A4Q1KEF7</accession>
<dbReference type="EMBL" id="SBKP01000012">
    <property type="protein sequence ID" value="RXR27580.1"/>
    <property type="molecule type" value="Genomic_DNA"/>
</dbReference>
<name>A0A4Q1KEF7_9SPHN</name>
<keyword evidence="2" id="KW-1185">Reference proteome</keyword>
<dbReference type="Proteomes" id="UP000290958">
    <property type="component" value="Unassembled WGS sequence"/>
</dbReference>
<organism evidence="1 2">
    <name type="scientific">Sphingobium fluviale</name>
    <dbReference type="NCBI Taxonomy" id="2506423"/>
    <lineage>
        <taxon>Bacteria</taxon>
        <taxon>Pseudomonadati</taxon>
        <taxon>Pseudomonadota</taxon>
        <taxon>Alphaproteobacteria</taxon>
        <taxon>Sphingomonadales</taxon>
        <taxon>Sphingomonadaceae</taxon>
        <taxon>Sphingobium</taxon>
    </lineage>
</organism>
<evidence type="ECO:0000313" key="1">
    <source>
        <dbReference type="EMBL" id="RXR27580.1"/>
    </source>
</evidence>
<gene>
    <name evidence="1" type="ORF">EQG66_11940</name>
</gene>
<comment type="caution">
    <text evidence="1">The sequence shown here is derived from an EMBL/GenBank/DDBJ whole genome shotgun (WGS) entry which is preliminary data.</text>
</comment>
<sequence length="111" mass="13068">MPELLKLRVHITEPWDFARQNEGREELTGWTYDQEIDELEEWEIELDAGYELHAVVHTRILVSARYVGEHLSKVLDAIVGFPVRIAHRINGEWHYAMAGMLSVRREKEEEI</sequence>